<evidence type="ECO:0000313" key="3">
    <source>
        <dbReference type="WBParaSite" id="ASIM_0000561501-mRNA-1"/>
    </source>
</evidence>
<organism evidence="3">
    <name type="scientific">Anisakis simplex</name>
    <name type="common">Herring worm</name>
    <dbReference type="NCBI Taxonomy" id="6269"/>
    <lineage>
        <taxon>Eukaryota</taxon>
        <taxon>Metazoa</taxon>
        <taxon>Ecdysozoa</taxon>
        <taxon>Nematoda</taxon>
        <taxon>Chromadorea</taxon>
        <taxon>Rhabditida</taxon>
        <taxon>Spirurina</taxon>
        <taxon>Ascaridomorpha</taxon>
        <taxon>Ascaridoidea</taxon>
        <taxon>Anisakidae</taxon>
        <taxon>Anisakis</taxon>
        <taxon>Anisakis simplex complex</taxon>
    </lineage>
</organism>
<dbReference type="PROSITE" id="PS50940">
    <property type="entry name" value="CHIT_BIND_II"/>
    <property type="match status" value="1"/>
</dbReference>
<reference evidence="3" key="1">
    <citation type="submission" date="2017-02" db="UniProtKB">
        <authorList>
            <consortium name="WormBaseParasite"/>
        </authorList>
    </citation>
    <scope>IDENTIFICATION</scope>
</reference>
<dbReference type="InterPro" id="IPR036508">
    <property type="entry name" value="Chitin-bd_dom_sf"/>
</dbReference>
<feature type="compositionally biased region" description="Polar residues" evidence="1">
    <location>
        <begin position="81"/>
        <end position="98"/>
    </location>
</feature>
<dbReference type="WBParaSite" id="ASIM_0000561501-mRNA-1">
    <property type="protein sequence ID" value="ASIM_0000561501-mRNA-1"/>
    <property type="gene ID" value="ASIM_0000561501"/>
</dbReference>
<dbReference type="GO" id="GO:0008061">
    <property type="term" value="F:chitin binding"/>
    <property type="evidence" value="ECO:0007669"/>
    <property type="project" value="InterPro"/>
</dbReference>
<dbReference type="InterPro" id="IPR002557">
    <property type="entry name" value="Chitin-bd_dom"/>
</dbReference>
<accession>A0A0M3JDC9</accession>
<sequence length="110" mass="11888">LPNSVCVHKISGTYANGCSSEFIVCVDGSATIMRCPATLVYDEKSHLCLEKSNNFSYLINIRLFKKDVEVCGGHTTSLPVTESTTEVAQEETTASSTPQPTPLPGEHQLL</sequence>
<name>A0A0M3JDC9_ANISI</name>
<dbReference type="Pfam" id="PF01607">
    <property type="entry name" value="CBM_14"/>
    <property type="match status" value="1"/>
</dbReference>
<proteinExistence type="predicted"/>
<protein>
    <submittedName>
        <fullName evidence="3">Chitin-binding type-2 domain-containing protein</fullName>
    </submittedName>
</protein>
<dbReference type="SMART" id="SM00494">
    <property type="entry name" value="ChtBD2"/>
    <property type="match status" value="1"/>
</dbReference>
<evidence type="ECO:0000256" key="1">
    <source>
        <dbReference type="SAM" id="MobiDB-lite"/>
    </source>
</evidence>
<evidence type="ECO:0000259" key="2">
    <source>
        <dbReference type="PROSITE" id="PS50940"/>
    </source>
</evidence>
<dbReference type="SUPFAM" id="SSF57625">
    <property type="entry name" value="Invertebrate chitin-binding proteins"/>
    <property type="match status" value="1"/>
</dbReference>
<feature type="domain" description="Chitin-binding type-2" evidence="2">
    <location>
        <begin position="3"/>
        <end position="48"/>
    </location>
</feature>
<feature type="region of interest" description="Disordered" evidence="1">
    <location>
        <begin position="81"/>
        <end position="110"/>
    </location>
</feature>
<dbReference type="Gene3D" id="2.170.140.10">
    <property type="entry name" value="Chitin binding domain"/>
    <property type="match status" value="1"/>
</dbReference>
<dbReference type="GO" id="GO:0005576">
    <property type="term" value="C:extracellular region"/>
    <property type="evidence" value="ECO:0007669"/>
    <property type="project" value="InterPro"/>
</dbReference>
<dbReference type="AlphaFoldDB" id="A0A0M3JDC9"/>